<name>A0A098MCS9_9BACL</name>
<dbReference type="RefSeq" id="WP_036650253.1">
    <property type="nucleotide sequence ID" value="NZ_JQCR01000002.1"/>
</dbReference>
<dbReference type="Gene3D" id="1.20.210.10">
    <property type="entry name" value="Cytochrome c oxidase-like, subunit I domain"/>
    <property type="match status" value="1"/>
</dbReference>
<feature type="transmembrane region" description="Helical" evidence="1">
    <location>
        <begin position="718"/>
        <end position="740"/>
    </location>
</feature>
<keyword evidence="1" id="KW-0472">Membrane</keyword>
<proteinExistence type="predicted"/>
<feature type="transmembrane region" description="Helical" evidence="1">
    <location>
        <begin position="228"/>
        <end position="251"/>
    </location>
</feature>
<organism evidence="3 4">
    <name type="scientific">Paenibacillus wynnii</name>
    <dbReference type="NCBI Taxonomy" id="268407"/>
    <lineage>
        <taxon>Bacteria</taxon>
        <taxon>Bacillati</taxon>
        <taxon>Bacillota</taxon>
        <taxon>Bacilli</taxon>
        <taxon>Bacillales</taxon>
        <taxon>Paenibacillaceae</taxon>
        <taxon>Paenibacillus</taxon>
    </lineage>
</organism>
<feature type="transmembrane region" description="Helical" evidence="1">
    <location>
        <begin position="415"/>
        <end position="436"/>
    </location>
</feature>
<feature type="transmembrane region" description="Helical" evidence="1">
    <location>
        <begin position="367"/>
        <end position="389"/>
    </location>
</feature>
<dbReference type="Pfam" id="PF00115">
    <property type="entry name" value="COX1"/>
    <property type="match status" value="1"/>
</dbReference>
<dbReference type="OrthoDB" id="9767153at2"/>
<reference evidence="3 4" key="1">
    <citation type="submission" date="2014-08" db="EMBL/GenBank/DDBJ databases">
        <authorList>
            <person name="den Bakker H.C."/>
        </authorList>
    </citation>
    <scope>NUCLEOTIDE SEQUENCE [LARGE SCALE GENOMIC DNA]</scope>
    <source>
        <strain evidence="3 4">DSM 18334</strain>
    </source>
</reference>
<feature type="transmembrane region" description="Helical" evidence="1">
    <location>
        <begin position="667"/>
        <end position="690"/>
    </location>
</feature>
<dbReference type="AlphaFoldDB" id="A0A098MCS9"/>
<dbReference type="Proteomes" id="UP000029734">
    <property type="component" value="Unassembled WGS sequence"/>
</dbReference>
<dbReference type="PANTHER" id="PTHR10422:SF38">
    <property type="entry name" value="CYTOCHROME B SUBUNIT OF NITRIC OXIDE REDUCTASE"/>
    <property type="match status" value="1"/>
</dbReference>
<protein>
    <submittedName>
        <fullName evidence="3">Nitric oxide reductase large subunit</fullName>
    </submittedName>
</protein>
<dbReference type="PANTHER" id="PTHR10422">
    <property type="entry name" value="CYTOCHROME C OXIDASE SUBUNIT 1"/>
    <property type="match status" value="1"/>
</dbReference>
<dbReference type="InterPro" id="IPR054309">
    <property type="entry name" value="NorB_cytochrome_c-like"/>
</dbReference>
<feature type="transmembrane region" description="Helical" evidence="1">
    <location>
        <begin position="448"/>
        <end position="469"/>
    </location>
</feature>
<dbReference type="InterPro" id="IPR036927">
    <property type="entry name" value="Cyt_c_oxase-like_su1_sf"/>
</dbReference>
<keyword evidence="1" id="KW-1133">Transmembrane helix</keyword>
<dbReference type="SUPFAM" id="SSF81442">
    <property type="entry name" value="Cytochrome c oxidase subunit I-like"/>
    <property type="match status" value="1"/>
</dbReference>
<keyword evidence="4" id="KW-1185">Reference proteome</keyword>
<comment type="caution">
    <text evidence="3">The sequence shown here is derived from an EMBL/GenBank/DDBJ whole genome shotgun (WGS) entry which is preliminary data.</text>
</comment>
<evidence type="ECO:0000256" key="1">
    <source>
        <dbReference type="SAM" id="Phobius"/>
    </source>
</evidence>
<dbReference type="GO" id="GO:0009060">
    <property type="term" value="P:aerobic respiration"/>
    <property type="evidence" value="ECO:0007669"/>
    <property type="project" value="InterPro"/>
</dbReference>
<feature type="transmembrane region" description="Helical" evidence="1">
    <location>
        <begin position="481"/>
        <end position="506"/>
    </location>
</feature>
<feature type="transmembrane region" description="Helical" evidence="1">
    <location>
        <begin position="589"/>
        <end position="612"/>
    </location>
</feature>
<dbReference type="eggNOG" id="COG3256">
    <property type="taxonomic scope" value="Bacteria"/>
</dbReference>
<feature type="domain" description="Nitric oxide reductase subunit B cytochrome c-like" evidence="2">
    <location>
        <begin position="36"/>
        <end position="215"/>
    </location>
</feature>
<keyword evidence="1" id="KW-0812">Transmembrane</keyword>
<sequence length="762" mass="86127">MQYKKLWAWLAVVFIGSFAVLLYFGGRIYQEKPPIPNQIVTDAGEVIYTKNDIQEGQNIWKRMGGQEVGSVWGHGAYVAPDWTADGLHRELVFILDKWAMEKYGTVYDKISEEQQLVLKFQLKKEIRTNTYDKAKDEIVVSATRAEAMNNVSDHYNKVFGDDPSLATYREQIALPANSIESLEDRRKIAAFFFWATWSTSTNREGMDITYTNNWPGEELIDNEPSHSLLIWSILSVILLLAAVGGMVWYYAALRGKENHEDEGVAPEKDPLLNIKSTPSMRATLKYFWVVAALIVVQVGLGIITAHYAVEGGSFYGIPIAEWFPYAVTRTWHQQLGIFWIATAWLATGLYIGPAISGYEPKYQRFGVNFLFVCLLIIVVGSMAGEWLAVKGYIGNLSHNFYFGHQGYEYIDLGRVWQIFLAVGLFLWFILIARAIWPAIQKKSEDRHMLGLFLIASVAIPIFYMPGLMWGQNTHMSIVSYWQWWVVHLWVEGFFEVFAAVVISFLFSRMGLIRTSTATSTVLFSTVIYLAGGIIGTFHHLYFAGTPEGVLAFGAVFSALEVVPLLLIGMEAYENLKLGRARVWVARYKWPIYFFVSVSFWNLLGAGIFGFLINPPIALYYMQGLNLTALHAHMALFGVYGMLGIGLLLFCLRGLTGTKPWKTKLLSFSFWALNIGLLTMGLLSLLPVGLLQTLASMEHGMWYARSTEFLHLGYMQKLIWMRVIGDTIFSVGVGGLVWFIIGLKTGKSYVTDTHSDTVHKNRQ</sequence>
<dbReference type="GO" id="GO:0016020">
    <property type="term" value="C:membrane"/>
    <property type="evidence" value="ECO:0007669"/>
    <property type="project" value="InterPro"/>
</dbReference>
<dbReference type="STRING" id="268407.PWYN_08440"/>
<dbReference type="GO" id="GO:0020037">
    <property type="term" value="F:heme binding"/>
    <property type="evidence" value="ECO:0007669"/>
    <property type="project" value="InterPro"/>
</dbReference>
<reference evidence="3 4" key="2">
    <citation type="submission" date="2014-10" db="EMBL/GenBank/DDBJ databases">
        <title>Comparative genomics of the Paenibacillus odorifer group.</title>
        <authorList>
            <person name="Tsai Y.-C."/>
            <person name="Martin N."/>
            <person name="Korlach J."/>
            <person name="Wiedmann M."/>
        </authorList>
    </citation>
    <scope>NUCLEOTIDE SEQUENCE [LARGE SCALE GENOMIC DNA]</scope>
    <source>
        <strain evidence="3 4">DSM 18334</strain>
    </source>
</reference>
<dbReference type="EMBL" id="JQCR01000002">
    <property type="protein sequence ID" value="KGE19362.1"/>
    <property type="molecule type" value="Genomic_DNA"/>
</dbReference>
<dbReference type="InterPro" id="IPR000883">
    <property type="entry name" value="Cyt_C_Oxase_1"/>
</dbReference>
<feature type="transmembrane region" description="Helical" evidence="1">
    <location>
        <begin position="518"/>
        <end position="542"/>
    </location>
</feature>
<gene>
    <name evidence="3" type="ORF">PWYN_08440</name>
</gene>
<feature type="transmembrane region" description="Helical" evidence="1">
    <location>
        <begin position="286"/>
        <end position="309"/>
    </location>
</feature>
<evidence type="ECO:0000313" key="3">
    <source>
        <dbReference type="EMBL" id="KGE19362.1"/>
    </source>
</evidence>
<dbReference type="GO" id="GO:0004129">
    <property type="term" value="F:cytochrome-c oxidase activity"/>
    <property type="evidence" value="ECO:0007669"/>
    <property type="project" value="InterPro"/>
</dbReference>
<evidence type="ECO:0000259" key="2">
    <source>
        <dbReference type="Pfam" id="PF22085"/>
    </source>
</evidence>
<feature type="transmembrane region" description="Helical" evidence="1">
    <location>
        <begin position="7"/>
        <end position="26"/>
    </location>
</feature>
<feature type="transmembrane region" description="Helical" evidence="1">
    <location>
        <begin position="548"/>
        <end position="568"/>
    </location>
</feature>
<feature type="transmembrane region" description="Helical" evidence="1">
    <location>
        <begin position="336"/>
        <end position="355"/>
    </location>
</feature>
<accession>A0A098MCS9</accession>
<feature type="transmembrane region" description="Helical" evidence="1">
    <location>
        <begin position="632"/>
        <end position="655"/>
    </location>
</feature>
<evidence type="ECO:0000313" key="4">
    <source>
        <dbReference type="Proteomes" id="UP000029734"/>
    </source>
</evidence>
<dbReference type="Pfam" id="PF22085">
    <property type="entry name" value="NorB_cytochrome_c-like"/>
    <property type="match status" value="1"/>
</dbReference>